<dbReference type="EMBL" id="CP021978">
    <property type="protein sequence ID" value="QCD54409.1"/>
    <property type="molecule type" value="Genomic_DNA"/>
</dbReference>
<proteinExistence type="predicted"/>
<dbReference type="KEGG" id="shaw:CEB94_05750"/>
<protein>
    <submittedName>
        <fullName evidence="1">Uncharacterized protein</fullName>
    </submittedName>
</protein>
<organism evidence="1 2">
    <name type="scientific">Streptomyces hawaiiensis</name>
    <dbReference type="NCBI Taxonomy" id="67305"/>
    <lineage>
        <taxon>Bacteria</taxon>
        <taxon>Bacillati</taxon>
        <taxon>Actinomycetota</taxon>
        <taxon>Actinomycetes</taxon>
        <taxon>Kitasatosporales</taxon>
        <taxon>Streptomycetaceae</taxon>
        <taxon>Streptomyces</taxon>
    </lineage>
</organism>
<dbReference type="Proteomes" id="UP000495940">
    <property type="component" value="Chromosome"/>
</dbReference>
<keyword evidence="2" id="KW-1185">Reference proteome</keyword>
<accession>A0A6G5R9A9</accession>
<name>A0A6G5R9A9_9ACTN</name>
<reference evidence="1 2" key="1">
    <citation type="submission" date="2017-06" db="EMBL/GenBank/DDBJ databases">
        <title>Complete Genome Sequence of Streptomyces hawaiiensis NRRL 15010 and insights into acyldepsipeptides biosynthesis.</title>
        <authorList>
            <person name="Mariita R.M."/>
            <person name="Sello J.K."/>
        </authorList>
    </citation>
    <scope>NUCLEOTIDE SEQUENCE [LARGE SCALE GENOMIC DNA]</scope>
    <source>
        <strain evidence="1 2">ATCC 12236</strain>
    </source>
</reference>
<gene>
    <name evidence="1" type="ORF">CEB94_05750</name>
</gene>
<sequence>MGGGRHVRVPSVVRCGAQDVVRALQQEESVRVDSASRHGDRWCSPRGWPLSGFASRNVREAGAASDHRAKPV</sequence>
<evidence type="ECO:0000313" key="1">
    <source>
        <dbReference type="EMBL" id="QCD54409.1"/>
    </source>
</evidence>
<evidence type="ECO:0000313" key="2">
    <source>
        <dbReference type="Proteomes" id="UP000495940"/>
    </source>
</evidence>
<dbReference type="AlphaFoldDB" id="A0A6G5R9A9"/>